<dbReference type="AlphaFoldDB" id="A0A0K1EKB7"/>
<dbReference type="Pfam" id="PF24121">
    <property type="entry name" value="Cas8b_N"/>
    <property type="match status" value="1"/>
</dbReference>
<sequence>MSAVATRKGRAGVERPADGARSPREAGTRKERSEVKGQGRTKASRAERGGEEAASKGKPRAGVRGQEGTDEVAPEGPIELTYSLAELPSAQHRAGLAGLVMLVAWLARQPAKERGICSITRLEAGRVSLRLDLTGVKRLLDAMYDASHEEVAVQTPWKRRGGELVEPLRVEEREVQDPKSGTSKKKKFHIYPVVVPRGAFLVDHEPPTANGTTLWIKLWRDMVWAILRGIPTQRLPFEARAEERATTEHLDAWADLTGPADKAIKLPGTYFIGAQERSAENVGFRDLARQQFLLHFLPIALQVYVPRVVSIVDGTSESGGGYVIVVPDVADLATFCDELPRVLKERETDVAGFRPRAAVILLPAEGALDMARRLKARIASQEGRRSTADLLVALEVYHLEKQGNSVRLLGAWRLDLEDEILDEYTHLRGMRLRSDSFKRQRLLNLLDRAPWYRGFDRIAETTSYKEVTIGSKSFRHDARLSFEVAQKNREATMQQRDGKAPERLDIEEIVYSVARTYVSQKLSTKYGLEWKGEWKDSKADDARKSEYNAKKEKIAKEAFLAVRSRSGAAFASYFVGSLCSVPQYLSKARYEVVAHALAKEPDRVRTLTLLALSAAG</sequence>
<reference evidence="4" key="1">
    <citation type="submission" date="2015-07" db="EMBL/GenBank/DDBJ databases">
        <title>Genome analysis of myxobacterium Chondromyces crocatus Cm c5 reveals a high potential for natural compound synthesis and the genetic basis for the loss of fruiting body formation.</title>
        <authorList>
            <person name="Zaburannyi N."/>
            <person name="Bunk B."/>
            <person name="Maier J."/>
            <person name="Overmann J."/>
            <person name="Mueller R."/>
        </authorList>
    </citation>
    <scope>NUCLEOTIDE SEQUENCE [LARGE SCALE GENOMIC DNA]</scope>
    <source>
        <strain evidence="4">Cm c5</strain>
    </source>
</reference>
<accession>A0A0K1EKB7</accession>
<dbReference type="STRING" id="52.CMC5_052680"/>
<feature type="region of interest" description="Disordered" evidence="1">
    <location>
        <begin position="1"/>
        <end position="73"/>
    </location>
</feature>
<dbReference type="NCBIfam" id="TIGR04413">
    <property type="entry name" value="MYXAN_cmx8"/>
    <property type="match status" value="1"/>
</dbReference>
<name>A0A0K1EKB7_CHOCO</name>
<dbReference type="Proteomes" id="UP000067626">
    <property type="component" value="Chromosome"/>
</dbReference>
<evidence type="ECO:0000313" key="5">
    <source>
        <dbReference type="Proteomes" id="UP000067626"/>
    </source>
</evidence>
<evidence type="ECO:0000259" key="2">
    <source>
        <dbReference type="Pfam" id="PF24121"/>
    </source>
</evidence>
<feature type="compositionally biased region" description="Basic and acidic residues" evidence="1">
    <location>
        <begin position="44"/>
        <end position="55"/>
    </location>
</feature>
<dbReference type="EMBL" id="CP012159">
    <property type="protein sequence ID" value="AKT41107.1"/>
    <property type="molecule type" value="Genomic_DNA"/>
</dbReference>
<protein>
    <recommendedName>
        <fullName evidence="6">Type I-MYXAN CRISPR-associated protein Cmx8</fullName>
    </recommendedName>
</protein>
<gene>
    <name evidence="4" type="ORF">CMC5_052680</name>
</gene>
<evidence type="ECO:0000256" key="1">
    <source>
        <dbReference type="SAM" id="MobiDB-lite"/>
    </source>
</evidence>
<keyword evidence="5" id="KW-1185">Reference proteome</keyword>
<dbReference type="OrthoDB" id="346140at2"/>
<dbReference type="Pfam" id="PF24122">
    <property type="entry name" value="Cas8b_C"/>
    <property type="match status" value="1"/>
</dbReference>
<proteinExistence type="predicted"/>
<feature type="domain" description="Type I-B CRISPR Cas8b C-terminal" evidence="3">
    <location>
        <begin position="392"/>
        <end position="615"/>
    </location>
</feature>
<evidence type="ECO:0008006" key="6">
    <source>
        <dbReference type="Google" id="ProtNLM"/>
    </source>
</evidence>
<feature type="domain" description="Type I-B CRISPR Cas8b N-terminal" evidence="2">
    <location>
        <begin position="116"/>
        <end position="384"/>
    </location>
</feature>
<feature type="compositionally biased region" description="Basic and acidic residues" evidence="1">
    <location>
        <begin position="11"/>
        <end position="37"/>
    </location>
</feature>
<dbReference type="InterPro" id="IPR056202">
    <property type="entry name" value="Cas8b_C"/>
</dbReference>
<organism evidence="4 5">
    <name type="scientific">Chondromyces crocatus</name>
    <dbReference type="NCBI Taxonomy" id="52"/>
    <lineage>
        <taxon>Bacteria</taxon>
        <taxon>Pseudomonadati</taxon>
        <taxon>Myxococcota</taxon>
        <taxon>Polyangia</taxon>
        <taxon>Polyangiales</taxon>
        <taxon>Polyangiaceae</taxon>
        <taxon>Chondromyces</taxon>
    </lineage>
</organism>
<dbReference type="PATRIC" id="fig|52.7.peg.5827"/>
<evidence type="ECO:0000313" key="4">
    <source>
        <dbReference type="EMBL" id="AKT41107.1"/>
    </source>
</evidence>
<dbReference type="KEGG" id="ccro:CMC5_052680"/>
<evidence type="ECO:0000259" key="3">
    <source>
        <dbReference type="Pfam" id="PF24122"/>
    </source>
</evidence>
<dbReference type="InterPro" id="IPR030928">
    <property type="entry name" value="MYXAN_cmx8"/>
</dbReference>
<dbReference type="InterPro" id="IPR056201">
    <property type="entry name" value="Cas8b_N"/>
</dbReference>